<dbReference type="Pfam" id="PF25597">
    <property type="entry name" value="SH3_retrovirus"/>
    <property type="match status" value="1"/>
</dbReference>
<evidence type="ECO:0000256" key="3">
    <source>
        <dbReference type="SAM" id="MobiDB-lite"/>
    </source>
</evidence>
<gene>
    <name evidence="6" type="ORF">ISN45_Aa03g026310</name>
</gene>
<keyword evidence="7" id="KW-1185">Reference proteome</keyword>
<evidence type="ECO:0000259" key="4">
    <source>
        <dbReference type="PROSITE" id="PS50158"/>
    </source>
</evidence>
<dbReference type="PROSITE" id="PS50994">
    <property type="entry name" value="INTEGRASE"/>
    <property type="match status" value="1"/>
</dbReference>
<evidence type="ECO:0000259" key="5">
    <source>
        <dbReference type="PROSITE" id="PS50994"/>
    </source>
</evidence>
<dbReference type="PANTHER" id="PTHR42648">
    <property type="entry name" value="TRANSPOSASE, PUTATIVE-RELATED"/>
    <property type="match status" value="1"/>
</dbReference>
<feature type="domain" description="Integrase catalytic" evidence="5">
    <location>
        <begin position="501"/>
        <end position="678"/>
    </location>
</feature>
<dbReference type="InterPro" id="IPR001878">
    <property type="entry name" value="Znf_CCHC"/>
</dbReference>
<keyword evidence="1" id="KW-0378">Hydrolase</keyword>
<feature type="region of interest" description="Disordered" evidence="3">
    <location>
        <begin position="797"/>
        <end position="820"/>
    </location>
</feature>
<dbReference type="PROSITE" id="PS50158">
    <property type="entry name" value="ZF_CCHC"/>
    <property type="match status" value="1"/>
</dbReference>
<dbReference type="AlphaFoldDB" id="A0A8T2AXW3"/>
<dbReference type="GO" id="GO:0015074">
    <property type="term" value="P:DNA integration"/>
    <property type="evidence" value="ECO:0007669"/>
    <property type="project" value="InterPro"/>
</dbReference>
<dbReference type="InterPro" id="IPR025724">
    <property type="entry name" value="GAG-pre-integrase_dom"/>
</dbReference>
<dbReference type="Pfam" id="PF00098">
    <property type="entry name" value="zf-CCHC"/>
    <property type="match status" value="1"/>
</dbReference>
<dbReference type="PANTHER" id="PTHR42648:SF18">
    <property type="entry name" value="RETROTRANSPOSON, UNCLASSIFIED-LIKE PROTEIN"/>
    <property type="match status" value="1"/>
</dbReference>
<dbReference type="InterPro" id="IPR001584">
    <property type="entry name" value="Integrase_cat-core"/>
</dbReference>
<evidence type="ECO:0000313" key="7">
    <source>
        <dbReference type="Proteomes" id="UP000694240"/>
    </source>
</evidence>
<dbReference type="GO" id="GO:0008270">
    <property type="term" value="F:zinc ion binding"/>
    <property type="evidence" value="ECO:0007669"/>
    <property type="project" value="UniProtKB-KW"/>
</dbReference>
<dbReference type="Pfam" id="PF14223">
    <property type="entry name" value="Retrotran_gag_2"/>
    <property type="match status" value="1"/>
</dbReference>
<dbReference type="InterPro" id="IPR057670">
    <property type="entry name" value="SH3_retrovirus"/>
</dbReference>
<reference evidence="6 7" key="1">
    <citation type="submission" date="2020-12" db="EMBL/GenBank/DDBJ databases">
        <title>Concerted genomic and epigenomic changes stabilize Arabidopsis allopolyploids.</title>
        <authorList>
            <person name="Chen Z."/>
        </authorList>
    </citation>
    <scope>NUCLEOTIDE SEQUENCE [LARGE SCALE GENOMIC DNA]</scope>
    <source>
        <strain evidence="6">Allo738</strain>
        <tissue evidence="6">Leaf</tissue>
    </source>
</reference>
<dbReference type="GO" id="GO:0008233">
    <property type="term" value="F:peptidase activity"/>
    <property type="evidence" value="ECO:0007669"/>
    <property type="project" value="UniProtKB-KW"/>
</dbReference>
<dbReference type="GO" id="GO:0006508">
    <property type="term" value="P:proteolysis"/>
    <property type="evidence" value="ECO:0007669"/>
    <property type="project" value="UniProtKB-KW"/>
</dbReference>
<dbReference type="InterPro" id="IPR054722">
    <property type="entry name" value="PolX-like_BBD"/>
</dbReference>
<keyword evidence="2" id="KW-0479">Metal-binding</keyword>
<evidence type="ECO:0000313" key="6">
    <source>
        <dbReference type="EMBL" id="KAG7578449.1"/>
    </source>
</evidence>
<organism evidence="6 7">
    <name type="scientific">Arabidopsis thaliana x Arabidopsis arenosa</name>
    <dbReference type="NCBI Taxonomy" id="1240361"/>
    <lineage>
        <taxon>Eukaryota</taxon>
        <taxon>Viridiplantae</taxon>
        <taxon>Streptophyta</taxon>
        <taxon>Embryophyta</taxon>
        <taxon>Tracheophyta</taxon>
        <taxon>Spermatophyta</taxon>
        <taxon>Magnoliopsida</taxon>
        <taxon>eudicotyledons</taxon>
        <taxon>Gunneridae</taxon>
        <taxon>Pentapetalae</taxon>
        <taxon>rosids</taxon>
        <taxon>malvids</taxon>
        <taxon>Brassicales</taxon>
        <taxon>Brassicaceae</taxon>
        <taxon>Camelineae</taxon>
        <taxon>Arabidopsis</taxon>
    </lineage>
</organism>
<dbReference type="GO" id="GO:0003676">
    <property type="term" value="F:nucleic acid binding"/>
    <property type="evidence" value="ECO:0007669"/>
    <property type="project" value="InterPro"/>
</dbReference>
<accession>A0A8T2AXW3</accession>
<evidence type="ECO:0000256" key="1">
    <source>
        <dbReference type="ARBA" id="ARBA00022670"/>
    </source>
</evidence>
<dbReference type="EMBL" id="JAEFBK010000008">
    <property type="protein sequence ID" value="KAG7578449.1"/>
    <property type="molecule type" value="Genomic_DNA"/>
</dbReference>
<keyword evidence="2" id="KW-0863">Zinc-finger</keyword>
<dbReference type="InterPro" id="IPR039537">
    <property type="entry name" value="Retrotran_Ty1/copia-like"/>
</dbReference>
<protein>
    <submittedName>
        <fullName evidence="6">GAG-pre-integrase domain</fullName>
    </submittedName>
</protein>
<dbReference type="Pfam" id="PF13976">
    <property type="entry name" value="gag_pre-integrs"/>
    <property type="match status" value="1"/>
</dbReference>
<name>A0A8T2AXW3_9BRAS</name>
<proteinExistence type="predicted"/>
<evidence type="ECO:0000256" key="2">
    <source>
        <dbReference type="PROSITE-ProRule" id="PRU00047"/>
    </source>
</evidence>
<keyword evidence="1" id="KW-0645">Protease</keyword>
<dbReference type="Pfam" id="PF00665">
    <property type="entry name" value="rve"/>
    <property type="match status" value="1"/>
</dbReference>
<feature type="domain" description="CCHC-type" evidence="4">
    <location>
        <begin position="274"/>
        <end position="289"/>
    </location>
</feature>
<dbReference type="Proteomes" id="UP000694240">
    <property type="component" value="Chromosome 8"/>
</dbReference>
<sequence>MQGSSHQVIPIFNGEKYGFWSIKMSTILRTRKLWSVVEGGVPPEPVQGEETPASLTAVADREEAVTNDTMALQILQTAVTDQIFSRISGATSSKEAWEALKDEYEGSPQVRLVKLQTLRREYENLKMNDGEDVKSFTDKLVDLESQLTYHGERKTSAQLIQKILISMPAKFDSIVSVVEQTRDLSLLTMTELIGILKAHEARLAVRDDNSNEGAFYTRSKDKEAGFKRDHTKRRGIQGKKWCEFCKKSNHTDSECRKKPKENDQWKDQKSNKECYNCGKIGHFANVCRSKRKEKAHVSQEESESEEDHMLFTASEEVTTIPREDSWLIDSGCTNHMTKEERYFSNINKSIKVPIKVGNGEIVMTAGKGDVTIMTKYGKRIIRNVYLVPGLEKNLLSVPQIISSGYQVCFQEKKCIILDAREKKILEIPMMNKSFRIKLSTVQEEALLVNEPGEMKIWHKRLGHVGNTRLQQMQQKDLVKGLPKFMIHQESCGACNLGKQSRKSFPKESQSKTKERLEIVHTDVCGPMQHESLNGSRYFLLFLDDYTHMCWVYFLKQKSETFSTFKKAKAMIEKQSGCFIKILRSDGGGEFTSKEFTKFCDEEGIERQVTLPYSPQQNGSAERKNRSLVEMARTMLAEQDLPFKFWAEAVYTSAYLQNRLPTRAIEDDLTPMEKWCGHKPNVSHLKVFGSVCFVHIPDQRRKKLEAKAKRCIFIGYSDQTKGYRVFNLENEKIEVSRDVEFEEDKKWSWEEQKEVDKIFVLPITNVNAPRYQAEINGEGVSNDLSDQIDQVSNAFNNLQISPGRSQNTREEDGGDSNTPKRFRSMTEILENAPRVNLEEAAQVIEACLLAQEKPQNYDQAVETEEWRRAMIEEISMIERNNTWKLVDKPEKKNNMELTTKRLLLQSQGTTP</sequence>
<keyword evidence="2" id="KW-0862">Zinc</keyword>
<dbReference type="SMART" id="SM00343">
    <property type="entry name" value="ZnF_C2HC"/>
    <property type="match status" value="2"/>
</dbReference>
<comment type="caution">
    <text evidence="6">The sequence shown here is derived from an EMBL/GenBank/DDBJ whole genome shotgun (WGS) entry which is preliminary data.</text>
</comment>
<dbReference type="Pfam" id="PF22936">
    <property type="entry name" value="Pol_BBD"/>
    <property type="match status" value="1"/>
</dbReference>